<protein>
    <submittedName>
        <fullName evidence="2">Uncharacterized protein</fullName>
    </submittedName>
</protein>
<name>A0ABV7TM52_9RHOB</name>
<sequence>MSDQVLFLFIPLGLFLGAGVLGWRMAGRGQARGAVWIGGSLLILMASFILYAQRSADQWGGIAIVFMSVTGLGPVVLGLWLGALAGWWRTRGK</sequence>
<evidence type="ECO:0000256" key="1">
    <source>
        <dbReference type="SAM" id="Phobius"/>
    </source>
</evidence>
<keyword evidence="3" id="KW-1185">Reference proteome</keyword>
<feature type="transmembrane region" description="Helical" evidence="1">
    <location>
        <begin position="59"/>
        <end position="88"/>
    </location>
</feature>
<dbReference type="Proteomes" id="UP001595629">
    <property type="component" value="Unassembled WGS sequence"/>
</dbReference>
<dbReference type="RefSeq" id="WP_386736807.1">
    <property type="nucleotide sequence ID" value="NZ_JBHRXI010000017.1"/>
</dbReference>
<reference evidence="3" key="1">
    <citation type="journal article" date="2019" name="Int. J. Syst. Evol. Microbiol.">
        <title>The Global Catalogue of Microorganisms (GCM) 10K type strain sequencing project: providing services to taxonomists for standard genome sequencing and annotation.</title>
        <authorList>
            <consortium name="The Broad Institute Genomics Platform"/>
            <consortium name="The Broad Institute Genome Sequencing Center for Infectious Disease"/>
            <person name="Wu L."/>
            <person name="Ma J."/>
        </authorList>
    </citation>
    <scope>NUCLEOTIDE SEQUENCE [LARGE SCALE GENOMIC DNA]</scope>
    <source>
        <strain evidence="3">KCTC 42911</strain>
    </source>
</reference>
<gene>
    <name evidence="2" type="ORF">ACFORG_17415</name>
</gene>
<keyword evidence="1" id="KW-0812">Transmembrane</keyword>
<feature type="transmembrane region" description="Helical" evidence="1">
    <location>
        <begin position="6"/>
        <end position="26"/>
    </location>
</feature>
<feature type="transmembrane region" description="Helical" evidence="1">
    <location>
        <begin position="33"/>
        <end position="53"/>
    </location>
</feature>
<keyword evidence="1" id="KW-1133">Transmembrane helix</keyword>
<accession>A0ABV7TM52</accession>
<dbReference type="EMBL" id="JBHRXI010000017">
    <property type="protein sequence ID" value="MFC3615538.1"/>
    <property type="molecule type" value="Genomic_DNA"/>
</dbReference>
<evidence type="ECO:0000313" key="3">
    <source>
        <dbReference type="Proteomes" id="UP001595629"/>
    </source>
</evidence>
<comment type="caution">
    <text evidence="2">The sequence shown here is derived from an EMBL/GenBank/DDBJ whole genome shotgun (WGS) entry which is preliminary data.</text>
</comment>
<proteinExistence type="predicted"/>
<evidence type="ECO:0000313" key="2">
    <source>
        <dbReference type="EMBL" id="MFC3615538.1"/>
    </source>
</evidence>
<organism evidence="2 3">
    <name type="scientific">Lutimaribacter marinistellae</name>
    <dbReference type="NCBI Taxonomy" id="1820329"/>
    <lineage>
        <taxon>Bacteria</taxon>
        <taxon>Pseudomonadati</taxon>
        <taxon>Pseudomonadota</taxon>
        <taxon>Alphaproteobacteria</taxon>
        <taxon>Rhodobacterales</taxon>
        <taxon>Roseobacteraceae</taxon>
        <taxon>Lutimaribacter</taxon>
    </lineage>
</organism>
<keyword evidence="1" id="KW-0472">Membrane</keyword>